<dbReference type="AlphaFoldDB" id="A0A834ZTF9"/>
<reference evidence="3 4" key="1">
    <citation type="submission" date="2020-04" db="EMBL/GenBank/DDBJ databases">
        <title>Plant Genome Project.</title>
        <authorList>
            <person name="Zhang R.-G."/>
        </authorList>
    </citation>
    <scope>NUCLEOTIDE SEQUENCE [LARGE SCALE GENOMIC DNA]</scope>
    <source>
        <strain evidence="3">YNK0</strain>
        <tissue evidence="3">Leaf</tissue>
    </source>
</reference>
<dbReference type="Proteomes" id="UP000655225">
    <property type="component" value="Unassembled WGS sequence"/>
</dbReference>
<protein>
    <submittedName>
        <fullName evidence="3">Uncharacterized protein</fullName>
    </submittedName>
</protein>
<evidence type="ECO:0000313" key="3">
    <source>
        <dbReference type="EMBL" id="KAF8413819.1"/>
    </source>
</evidence>
<keyword evidence="2" id="KW-0472">Membrane</keyword>
<evidence type="ECO:0000256" key="2">
    <source>
        <dbReference type="SAM" id="Phobius"/>
    </source>
</evidence>
<dbReference type="EMBL" id="JABCRI010000001">
    <property type="protein sequence ID" value="KAF8413819.1"/>
    <property type="molecule type" value="Genomic_DNA"/>
</dbReference>
<organism evidence="3 4">
    <name type="scientific">Tetracentron sinense</name>
    <name type="common">Spur-leaf</name>
    <dbReference type="NCBI Taxonomy" id="13715"/>
    <lineage>
        <taxon>Eukaryota</taxon>
        <taxon>Viridiplantae</taxon>
        <taxon>Streptophyta</taxon>
        <taxon>Embryophyta</taxon>
        <taxon>Tracheophyta</taxon>
        <taxon>Spermatophyta</taxon>
        <taxon>Magnoliopsida</taxon>
        <taxon>Trochodendrales</taxon>
        <taxon>Trochodendraceae</taxon>
        <taxon>Tetracentron</taxon>
    </lineage>
</organism>
<evidence type="ECO:0000313" key="4">
    <source>
        <dbReference type="Proteomes" id="UP000655225"/>
    </source>
</evidence>
<feature type="transmembrane region" description="Helical" evidence="2">
    <location>
        <begin position="43"/>
        <end position="70"/>
    </location>
</feature>
<proteinExistence type="predicted"/>
<feature type="coiled-coil region" evidence="1">
    <location>
        <begin position="103"/>
        <end position="130"/>
    </location>
</feature>
<sequence length="153" mass="16961">MRTTVFAINLEGRGIKLRPGTNLSELIKTEDGIRDFTGHGYKLMAIVVLFATALDLVLIVLSFLGCASWYQSFGGCCVRDLLHLFMAPRCGRGRGTRAVDPLDAAAQGEISALRRQVKSLNQRLAQMENSVQDDGDDELEDEFENPFHDCALR</sequence>
<comment type="caution">
    <text evidence="3">The sequence shown here is derived from an EMBL/GenBank/DDBJ whole genome shotgun (WGS) entry which is preliminary data.</text>
</comment>
<gene>
    <name evidence="3" type="ORF">HHK36_001812</name>
</gene>
<keyword evidence="1" id="KW-0175">Coiled coil</keyword>
<keyword evidence="2" id="KW-0812">Transmembrane</keyword>
<keyword evidence="4" id="KW-1185">Reference proteome</keyword>
<dbReference type="OrthoDB" id="5956163at2759"/>
<keyword evidence="2" id="KW-1133">Transmembrane helix</keyword>
<evidence type="ECO:0000256" key="1">
    <source>
        <dbReference type="SAM" id="Coils"/>
    </source>
</evidence>
<name>A0A834ZTF9_TETSI</name>
<accession>A0A834ZTF9</accession>